<dbReference type="AlphaFoldDB" id="A0A5C6MEI2"/>
<dbReference type="SMART" id="SM00855">
    <property type="entry name" value="PGAM"/>
    <property type="match status" value="1"/>
</dbReference>
<evidence type="ECO:0000256" key="3">
    <source>
        <dbReference type="ARBA" id="ARBA00022553"/>
    </source>
</evidence>
<dbReference type="NCBIfam" id="NF010713">
    <property type="entry name" value="PRK14115.1"/>
    <property type="match status" value="1"/>
</dbReference>
<dbReference type="InterPro" id="IPR005952">
    <property type="entry name" value="Phosphogly_mut1"/>
</dbReference>
<name>A0A5C6MEI2_9TELE</name>
<dbReference type="NCBIfam" id="TIGR01258">
    <property type="entry name" value="pgm_1"/>
    <property type="match status" value="1"/>
</dbReference>
<keyword evidence="4" id="KW-0378">Hydrolase</keyword>
<dbReference type="GO" id="GO:0004082">
    <property type="term" value="F:bisphosphoglycerate mutase activity"/>
    <property type="evidence" value="ECO:0007669"/>
    <property type="project" value="UniProtKB-EC"/>
</dbReference>
<dbReference type="Pfam" id="PF00300">
    <property type="entry name" value="His_Phos_1"/>
    <property type="match status" value="1"/>
</dbReference>
<keyword evidence="5 10" id="KW-0324">Glycolysis</keyword>
<dbReference type="InterPro" id="IPR013078">
    <property type="entry name" value="His_Pase_superF_clade-1"/>
</dbReference>
<sequence length="384" mass="43138">MTAVHRLVIVRHGESSWNQENRFCGWFDADLSEKGVEEARRGAQAIKEAGLKFDVCYTSVLKRAVKTLWTIMEGTDQMWLPVIRTWRLNERHYGGLTGLNKAETAEKHGEEQVKIWRRSFDIPPPPMDKDHPYHKIISESRRYKNLKPGELPTCESLKDTIARALPFWNEVIAPEIKAGKNVIIAAHGNSLRGIVKHLDAVFNHPSILPLPLSGVGSRGQQPQQRGPDFPLPSYLFQLIRGDPQAFPDQRHRLSSVSWVSPGVSSPGRGPATLRRKLISAACTRDLALSVKTQRSWPQSPIRLSTSRSILPSLLNKTPRYLNSSTWGRISPLTRRRHSTFFQLRTVASDLEVLIHPSRGTDPVIVGGHGPMTPTGPHQRAETRS</sequence>
<evidence type="ECO:0000256" key="7">
    <source>
        <dbReference type="PIRSR" id="PIRSR613078-1"/>
    </source>
</evidence>
<evidence type="ECO:0000256" key="1">
    <source>
        <dbReference type="ARBA" id="ARBA00000505"/>
    </source>
</evidence>
<evidence type="ECO:0000256" key="5">
    <source>
        <dbReference type="ARBA" id="ARBA00023152"/>
    </source>
</evidence>
<dbReference type="InterPro" id="IPR029033">
    <property type="entry name" value="His_PPase_superfam"/>
</dbReference>
<dbReference type="CDD" id="cd07067">
    <property type="entry name" value="HP_PGM_like"/>
    <property type="match status" value="1"/>
</dbReference>
<dbReference type="EMBL" id="RHFK02000613">
    <property type="protein sequence ID" value="TWW53604.1"/>
    <property type="molecule type" value="Genomic_DNA"/>
</dbReference>
<evidence type="ECO:0000256" key="2">
    <source>
        <dbReference type="ARBA" id="ARBA00006717"/>
    </source>
</evidence>
<dbReference type="GO" id="GO:0006096">
    <property type="term" value="P:glycolytic process"/>
    <property type="evidence" value="ECO:0007669"/>
    <property type="project" value="UniProtKB-KW"/>
</dbReference>
<dbReference type="Gene3D" id="3.40.50.1240">
    <property type="entry name" value="Phosphoglycerate mutase-like"/>
    <property type="match status" value="1"/>
</dbReference>
<dbReference type="InterPro" id="IPR001345">
    <property type="entry name" value="PG/BPGM_mutase_AS"/>
</dbReference>
<feature type="active site" description="Tele-phosphohistidine intermediate" evidence="7">
    <location>
        <position position="12"/>
    </location>
</feature>
<dbReference type="EC" id="5.4.2.4" evidence="10"/>
<feature type="binding site" evidence="8">
    <location>
        <begin position="188"/>
        <end position="189"/>
    </location>
    <ligand>
        <name>substrate</name>
    </ligand>
</feature>
<feature type="region of interest" description="Disordered" evidence="11">
    <location>
        <begin position="361"/>
        <end position="384"/>
    </location>
</feature>
<comment type="caution">
    <text evidence="12">The sequence shown here is derived from an EMBL/GenBank/DDBJ whole genome shotgun (WGS) entry which is preliminary data.</text>
</comment>
<evidence type="ECO:0000256" key="10">
    <source>
        <dbReference type="RuleBase" id="RU004511"/>
    </source>
</evidence>
<evidence type="ECO:0000256" key="8">
    <source>
        <dbReference type="PIRSR" id="PIRSR613078-2"/>
    </source>
</evidence>
<dbReference type="GO" id="GO:0004619">
    <property type="term" value="F:phosphoglycerate mutase activity"/>
    <property type="evidence" value="ECO:0007669"/>
    <property type="project" value="UniProtKB-EC"/>
</dbReference>
<comment type="catalytic activity">
    <reaction evidence="1 10">
        <text>(2R)-3-phospho-glyceroyl phosphate = (2R)-2,3-bisphosphoglycerate + H(+)</text>
        <dbReference type="Rhea" id="RHEA:17765"/>
        <dbReference type="ChEBI" id="CHEBI:15378"/>
        <dbReference type="ChEBI" id="CHEBI:57604"/>
        <dbReference type="ChEBI" id="CHEBI:58248"/>
        <dbReference type="EC" id="5.4.2.4"/>
    </reaction>
</comment>
<dbReference type="PANTHER" id="PTHR11931">
    <property type="entry name" value="PHOSPHOGLYCERATE MUTASE"/>
    <property type="match status" value="1"/>
</dbReference>
<feature type="binding site" evidence="8">
    <location>
        <begin position="117"/>
        <end position="118"/>
    </location>
    <ligand>
        <name>substrate</name>
    </ligand>
</feature>
<evidence type="ECO:0000313" key="13">
    <source>
        <dbReference type="Proteomes" id="UP000324091"/>
    </source>
</evidence>
<evidence type="ECO:0000256" key="11">
    <source>
        <dbReference type="SAM" id="MobiDB-lite"/>
    </source>
</evidence>
<protein>
    <recommendedName>
        <fullName evidence="10">Phosphoglycerate mutase</fullName>
        <ecNumber evidence="10">5.4.2.11</ecNumber>
        <ecNumber evidence="10">5.4.2.4</ecNumber>
    </recommendedName>
</protein>
<feature type="active site" description="Proton donor/acceptor" evidence="7">
    <location>
        <position position="90"/>
    </location>
</feature>
<keyword evidence="13" id="KW-1185">Reference proteome</keyword>
<feature type="binding site" evidence="8">
    <location>
        <position position="63"/>
    </location>
    <ligand>
        <name>substrate</name>
    </ligand>
</feature>
<gene>
    <name evidence="12" type="ORF">D4764_0188510</name>
</gene>
<keyword evidence="6 10" id="KW-0413">Isomerase</keyword>
<dbReference type="HAMAP" id="MF_01039">
    <property type="entry name" value="PGAM_GpmA"/>
    <property type="match status" value="1"/>
</dbReference>
<dbReference type="SUPFAM" id="SSF53254">
    <property type="entry name" value="Phosphoglycerate mutase-like"/>
    <property type="match status" value="1"/>
</dbReference>
<dbReference type="GO" id="GO:0016787">
    <property type="term" value="F:hydrolase activity"/>
    <property type="evidence" value="ECO:0007669"/>
    <property type="project" value="UniProtKB-KW"/>
</dbReference>
<feature type="binding site" evidence="8">
    <location>
        <begin position="11"/>
        <end position="18"/>
    </location>
    <ligand>
        <name>substrate</name>
    </ligand>
</feature>
<proteinExistence type="inferred from homology"/>
<organism evidence="12 13">
    <name type="scientific">Takifugu flavidus</name>
    <name type="common">sansaifugu</name>
    <dbReference type="NCBI Taxonomy" id="433684"/>
    <lineage>
        <taxon>Eukaryota</taxon>
        <taxon>Metazoa</taxon>
        <taxon>Chordata</taxon>
        <taxon>Craniata</taxon>
        <taxon>Vertebrata</taxon>
        <taxon>Euteleostomi</taxon>
        <taxon>Actinopterygii</taxon>
        <taxon>Neopterygii</taxon>
        <taxon>Teleostei</taxon>
        <taxon>Neoteleostei</taxon>
        <taxon>Acanthomorphata</taxon>
        <taxon>Eupercaria</taxon>
        <taxon>Tetraodontiformes</taxon>
        <taxon>Tetradontoidea</taxon>
        <taxon>Tetraodontidae</taxon>
        <taxon>Takifugu</taxon>
    </lineage>
</organism>
<evidence type="ECO:0000256" key="6">
    <source>
        <dbReference type="ARBA" id="ARBA00023235"/>
    </source>
</evidence>
<feature type="site" description="Transition state stabilizer" evidence="9">
    <location>
        <position position="187"/>
    </location>
</feature>
<feature type="binding site" evidence="8">
    <location>
        <position position="101"/>
    </location>
    <ligand>
        <name>substrate</name>
    </ligand>
</feature>
<reference evidence="12 13" key="1">
    <citation type="submission" date="2019-04" db="EMBL/GenBank/DDBJ databases">
        <title>Chromosome genome assembly for Takifugu flavidus.</title>
        <authorList>
            <person name="Xiao S."/>
        </authorList>
    </citation>
    <scope>NUCLEOTIDE SEQUENCE [LARGE SCALE GENOMIC DNA]</scope>
    <source>
        <strain evidence="12">HTHZ2018</strain>
        <tissue evidence="12">Muscle</tissue>
    </source>
</reference>
<keyword evidence="3" id="KW-0597">Phosphoprotein</keyword>
<comment type="similarity">
    <text evidence="2 10">Belongs to the phosphoglycerate mutase family. BPG-dependent PGAM subfamily.</text>
</comment>
<evidence type="ECO:0000256" key="9">
    <source>
        <dbReference type="PIRSR" id="PIRSR613078-3"/>
    </source>
</evidence>
<evidence type="ECO:0000256" key="4">
    <source>
        <dbReference type="ARBA" id="ARBA00022801"/>
    </source>
</evidence>
<accession>A0A5C6MEI2</accession>
<dbReference type="Proteomes" id="UP000324091">
    <property type="component" value="Unassembled WGS sequence"/>
</dbReference>
<evidence type="ECO:0000313" key="12">
    <source>
        <dbReference type="EMBL" id="TWW53604.1"/>
    </source>
</evidence>
<dbReference type="EC" id="5.4.2.11" evidence="10"/>
<comment type="catalytic activity">
    <reaction evidence="10">
        <text>(2R)-2-phosphoglycerate = (2R)-3-phosphoglycerate</text>
        <dbReference type="Rhea" id="RHEA:15901"/>
        <dbReference type="ChEBI" id="CHEBI:58272"/>
        <dbReference type="ChEBI" id="CHEBI:58289"/>
        <dbReference type="EC" id="5.4.2.11"/>
    </reaction>
</comment>
<dbReference type="PROSITE" id="PS00175">
    <property type="entry name" value="PG_MUTASE"/>
    <property type="match status" value="1"/>
</dbReference>
<dbReference type="FunFam" id="3.40.50.1240:FF:000007">
    <property type="entry name" value="Phosphoglycerate mutase"/>
    <property type="match status" value="1"/>
</dbReference>
<feature type="binding site" evidence="8">
    <location>
        <begin position="90"/>
        <end position="93"/>
    </location>
    <ligand>
        <name>substrate</name>
    </ligand>
</feature>